<comment type="caution">
    <text evidence="5">The sequence shown here is derived from an EMBL/GenBank/DDBJ whole genome shotgun (WGS) entry which is preliminary data.</text>
</comment>
<evidence type="ECO:0000256" key="3">
    <source>
        <dbReference type="SAM" id="SignalP"/>
    </source>
</evidence>
<feature type="chain" id="PRO_5042127130" description="Glycosyl transferase CAP10 domain-containing protein" evidence="3">
    <location>
        <begin position="22"/>
        <end position="455"/>
    </location>
</feature>
<accession>A0AAD3DZB2</accession>
<gene>
    <name evidence="5" type="ORF">Agub_g11440</name>
</gene>
<protein>
    <recommendedName>
        <fullName evidence="4">Glycosyl transferase CAP10 domain-containing protein</fullName>
    </recommendedName>
</protein>
<dbReference type="PROSITE" id="PS51257">
    <property type="entry name" value="PROKAR_LIPOPROTEIN"/>
    <property type="match status" value="1"/>
</dbReference>
<dbReference type="Pfam" id="PF05686">
    <property type="entry name" value="Glyco_transf_90"/>
    <property type="match status" value="1"/>
</dbReference>
<keyword evidence="2" id="KW-0808">Transferase</keyword>
<feature type="signal peptide" evidence="3">
    <location>
        <begin position="1"/>
        <end position="21"/>
    </location>
</feature>
<evidence type="ECO:0000256" key="1">
    <source>
        <dbReference type="ARBA" id="ARBA00010118"/>
    </source>
</evidence>
<dbReference type="GO" id="GO:0016740">
    <property type="term" value="F:transferase activity"/>
    <property type="evidence" value="ECO:0007669"/>
    <property type="project" value="UniProtKB-KW"/>
</dbReference>
<evidence type="ECO:0000259" key="4">
    <source>
        <dbReference type="SMART" id="SM00672"/>
    </source>
</evidence>
<evidence type="ECO:0000313" key="6">
    <source>
        <dbReference type="Proteomes" id="UP001054857"/>
    </source>
</evidence>
<dbReference type="Proteomes" id="UP001054857">
    <property type="component" value="Unassembled WGS sequence"/>
</dbReference>
<reference evidence="5 6" key="1">
    <citation type="journal article" date="2021" name="Sci. Rep.">
        <title>Genome sequencing of the multicellular alga Astrephomene provides insights into convergent evolution of germ-soma differentiation.</title>
        <authorList>
            <person name="Yamashita S."/>
            <person name="Yamamoto K."/>
            <person name="Matsuzaki R."/>
            <person name="Suzuki S."/>
            <person name="Yamaguchi H."/>
            <person name="Hirooka S."/>
            <person name="Minakuchi Y."/>
            <person name="Miyagishima S."/>
            <person name="Kawachi M."/>
            <person name="Toyoda A."/>
            <person name="Nozaki H."/>
        </authorList>
    </citation>
    <scope>NUCLEOTIDE SEQUENCE [LARGE SCALE GENOMIC DNA]</scope>
    <source>
        <strain evidence="5 6">NIES-4017</strain>
    </source>
</reference>
<dbReference type="EMBL" id="BMAR01000030">
    <property type="protein sequence ID" value="GFR49388.1"/>
    <property type="molecule type" value="Genomic_DNA"/>
</dbReference>
<proteinExistence type="inferred from homology"/>
<keyword evidence="3" id="KW-0732">Signal</keyword>
<evidence type="ECO:0000256" key="2">
    <source>
        <dbReference type="ARBA" id="ARBA00022679"/>
    </source>
</evidence>
<evidence type="ECO:0000313" key="5">
    <source>
        <dbReference type="EMBL" id="GFR49388.1"/>
    </source>
</evidence>
<name>A0AAD3DZB2_9CHLO</name>
<dbReference type="PANTHER" id="PTHR12203">
    <property type="entry name" value="KDEL LYS-ASP-GLU-LEU CONTAINING - RELATED"/>
    <property type="match status" value="1"/>
</dbReference>
<organism evidence="5 6">
    <name type="scientific">Astrephomene gubernaculifera</name>
    <dbReference type="NCBI Taxonomy" id="47775"/>
    <lineage>
        <taxon>Eukaryota</taxon>
        <taxon>Viridiplantae</taxon>
        <taxon>Chlorophyta</taxon>
        <taxon>core chlorophytes</taxon>
        <taxon>Chlorophyceae</taxon>
        <taxon>CS clade</taxon>
        <taxon>Chlamydomonadales</taxon>
        <taxon>Astrephomenaceae</taxon>
        <taxon>Astrephomene</taxon>
    </lineage>
</organism>
<dbReference type="AlphaFoldDB" id="A0AAD3DZB2"/>
<sequence>MATWQRLLAMMACAVLGCCSALPLEHGNAAARLPRRFQRETPAPATQDEVLVEQWDDICAKDDNDMQKLYDENLEQDLFYWRELLQGNKLNKSHLLQLFDDYGRARNNNLGAPSYISSQHNVVLIKDNHWYTPFRPFEYDTNCTREETWCDGRMMYAQWSFERWTRALGMTFPDVVFFHDIGDAGGCLGKPCAAPMLAYFRQRQEMGYPWKIQATTGDKTILMPSIYLDVGRDAVNGRLQPYSLYSFPWEKKINKAVFRGTGWCHGGKVVACPRRHLANESNFNGHNDTLDVQITGWVGPPMPYQSLSIKDHARYKYVLSLDGATASNRFAKLLGTNSVVLKEESAYIGHFYRSVQAYEHYLPILSRHPNDWLDVFDTYRDRDVELKRIVNNAQRFAARYLCDRAIALYFRRALVRYKELFSDMQDFIDSDIWPLVQEKQKMNVDFKEYKASLPH</sequence>
<dbReference type="PANTHER" id="PTHR12203:SF35">
    <property type="entry name" value="PROTEIN O-GLUCOSYLTRANSFERASE 1"/>
    <property type="match status" value="1"/>
</dbReference>
<dbReference type="InterPro" id="IPR051091">
    <property type="entry name" value="O-Glucosyltr/Glycosyltrsf_90"/>
</dbReference>
<comment type="similarity">
    <text evidence="1">Belongs to the glycosyltransferase 90 family.</text>
</comment>
<feature type="domain" description="Glycosyl transferase CAP10" evidence="4">
    <location>
        <begin position="171"/>
        <end position="418"/>
    </location>
</feature>
<keyword evidence="6" id="KW-1185">Reference proteome</keyword>
<dbReference type="InterPro" id="IPR006598">
    <property type="entry name" value="CAP10"/>
</dbReference>
<dbReference type="SMART" id="SM00672">
    <property type="entry name" value="CAP10"/>
    <property type="match status" value="1"/>
</dbReference>